<dbReference type="FunFam" id="1.10.132.130:FF:000001">
    <property type="entry name" value="Vacuolar-processing enzyme beta-isozyme"/>
    <property type="match status" value="1"/>
</dbReference>
<dbReference type="EC" id="3.4.22.34" evidence="3"/>
<feature type="signal peptide" evidence="9">
    <location>
        <begin position="1"/>
        <end position="20"/>
    </location>
</feature>
<evidence type="ECO:0000256" key="2">
    <source>
        <dbReference type="ARBA" id="ARBA00009941"/>
    </source>
</evidence>
<dbReference type="AlphaFoldDB" id="A0A023GPA5"/>
<dbReference type="InterPro" id="IPR048501">
    <property type="entry name" value="Legum_prodom"/>
</dbReference>
<feature type="active site" description="Nucleophile" evidence="8">
    <location>
        <position position="197"/>
    </location>
</feature>
<evidence type="ECO:0000313" key="11">
    <source>
        <dbReference type="EMBL" id="JAC35343.1"/>
    </source>
</evidence>
<dbReference type="PANTHER" id="PTHR12000">
    <property type="entry name" value="HEMOGLOBINASE FAMILY MEMBER"/>
    <property type="match status" value="1"/>
</dbReference>
<evidence type="ECO:0000256" key="8">
    <source>
        <dbReference type="PIRSR" id="PIRSR019663-1"/>
    </source>
</evidence>
<dbReference type="Gene3D" id="1.10.132.130">
    <property type="match status" value="1"/>
</dbReference>
<evidence type="ECO:0000256" key="3">
    <source>
        <dbReference type="ARBA" id="ARBA00012628"/>
    </source>
</evidence>
<evidence type="ECO:0000256" key="9">
    <source>
        <dbReference type="SAM" id="SignalP"/>
    </source>
</evidence>
<dbReference type="InterPro" id="IPR001096">
    <property type="entry name" value="Peptidase_C13"/>
</dbReference>
<feature type="non-terminal residue" evidence="11">
    <location>
        <position position="1"/>
    </location>
</feature>
<keyword evidence="5 9" id="KW-0732">Signal</keyword>
<accession>A0A023GPA5</accession>
<dbReference type="Gene3D" id="3.40.50.1460">
    <property type="match status" value="1"/>
</dbReference>
<dbReference type="CDD" id="cd21115">
    <property type="entry name" value="legumain_C"/>
    <property type="match status" value="1"/>
</dbReference>
<dbReference type="Pfam" id="PF01650">
    <property type="entry name" value="Peptidase_C13"/>
    <property type="match status" value="1"/>
</dbReference>
<comment type="catalytic activity">
    <reaction evidence="1">
        <text>Hydrolysis of proteins and small molecule substrates at -Asn-|-Xaa- bonds.</text>
        <dbReference type="EC" id="3.4.22.34"/>
    </reaction>
</comment>
<dbReference type="PIRSF" id="PIRSF019663">
    <property type="entry name" value="Legumain"/>
    <property type="match status" value="1"/>
</dbReference>
<comment type="similarity">
    <text evidence="2">Belongs to the peptidase C13 family.</text>
</comment>
<evidence type="ECO:0000256" key="4">
    <source>
        <dbReference type="ARBA" id="ARBA00022670"/>
    </source>
</evidence>
<keyword evidence="4" id="KW-0645">Protease</keyword>
<evidence type="ECO:0000256" key="6">
    <source>
        <dbReference type="ARBA" id="ARBA00022801"/>
    </source>
</evidence>
<proteinExistence type="evidence at transcript level"/>
<dbReference type="GO" id="GO:0006624">
    <property type="term" value="P:vacuolar protein processing"/>
    <property type="evidence" value="ECO:0007669"/>
    <property type="project" value="TreeGrafter"/>
</dbReference>
<evidence type="ECO:0000256" key="1">
    <source>
        <dbReference type="ARBA" id="ARBA00000810"/>
    </source>
</evidence>
<dbReference type="Pfam" id="PF20985">
    <property type="entry name" value="Legum_prodom"/>
    <property type="match status" value="1"/>
</dbReference>
<keyword evidence="7" id="KW-0788">Thiol protease</keyword>
<dbReference type="GO" id="GO:0051603">
    <property type="term" value="P:proteolysis involved in protein catabolic process"/>
    <property type="evidence" value="ECO:0007669"/>
    <property type="project" value="TreeGrafter"/>
</dbReference>
<evidence type="ECO:0000256" key="5">
    <source>
        <dbReference type="ARBA" id="ARBA00022729"/>
    </source>
</evidence>
<feature type="chain" id="PRO_5001518074" description="legumain" evidence="9">
    <location>
        <begin position="21"/>
        <end position="486"/>
    </location>
</feature>
<feature type="active site" evidence="8">
    <location>
        <position position="156"/>
    </location>
</feature>
<dbReference type="FunFam" id="3.40.50.1460:FF:000006">
    <property type="entry name" value="Legumain"/>
    <property type="match status" value="1"/>
</dbReference>
<organism evidence="11">
    <name type="scientific">Amblyomma triste</name>
    <name type="common">Neotropical tick</name>
    <dbReference type="NCBI Taxonomy" id="251400"/>
    <lineage>
        <taxon>Eukaryota</taxon>
        <taxon>Metazoa</taxon>
        <taxon>Ecdysozoa</taxon>
        <taxon>Arthropoda</taxon>
        <taxon>Chelicerata</taxon>
        <taxon>Arachnida</taxon>
        <taxon>Acari</taxon>
        <taxon>Parasitiformes</taxon>
        <taxon>Ixodida</taxon>
        <taxon>Ixodoidea</taxon>
        <taxon>Ixodidae</taxon>
        <taxon>Amblyomminae</taxon>
        <taxon>Amblyomma</taxon>
    </lineage>
</organism>
<dbReference type="EMBL" id="GBBM01000075">
    <property type="protein sequence ID" value="JAC35343.1"/>
    <property type="molecule type" value="mRNA"/>
</dbReference>
<dbReference type="GO" id="GO:0005773">
    <property type="term" value="C:vacuole"/>
    <property type="evidence" value="ECO:0007669"/>
    <property type="project" value="GOC"/>
</dbReference>
<dbReference type="InterPro" id="IPR046427">
    <property type="entry name" value="Legumain_prodom_sf"/>
</dbReference>
<dbReference type="PRINTS" id="PR00776">
    <property type="entry name" value="HEMOGLOBNASE"/>
</dbReference>
<protein>
    <recommendedName>
        <fullName evidence="3">legumain</fullName>
        <ecNumber evidence="3">3.4.22.34</ecNumber>
    </recommendedName>
</protein>
<dbReference type="PANTHER" id="PTHR12000:SF42">
    <property type="entry name" value="LEGUMAIN"/>
    <property type="match status" value="1"/>
</dbReference>
<sequence length="486" mass="54979">SRSWHCCCPFLLSLVALVIAAAPLPVESTLTSRASDDQPTIWALLVAGSKGYDNYRHQADVCHAYQLLHSKGIPDERIVVMMYDDIAYHELNPTKGVIVQHPDGPNVYQGVPKHYTGDSVTLENFLQVLQGKARGDGRKVINSGPNDHIFVFFSGHGSSHFLEFPDDILFARKFIDVIKKMHKKKRYAKMVIYVEACYSGSMFEDSLRKSLNVYAMTAANPFELSFGFCVDEYRNASLGDFFSVNWIRHSERSDLKATTIFDQYAVVQHETTTSHVTQYGDISINELPLSNFQGTKKRPRRATVTIRTADNKHKKVRQETRFSNAMQYGVASMANIGVGNFHAKRSQKLQCEPIPSRDMPIAMLKKRMQTAQSTKERNYLEEKLKKTLSNRAFLERKVAEIATFVAREKKGIVTSLLTAERNLQNFDCYEAAVHHFDLKCFSLNANPYALYNLRVLVNACEHGYPLRDITSAMNSACTHKAVRGIV</sequence>
<keyword evidence="6" id="KW-0378">Hydrolase</keyword>
<evidence type="ECO:0000259" key="10">
    <source>
        <dbReference type="Pfam" id="PF20985"/>
    </source>
</evidence>
<feature type="domain" description="Legumain prodomain" evidence="10">
    <location>
        <begin position="383"/>
        <end position="477"/>
    </location>
</feature>
<evidence type="ECO:0000256" key="7">
    <source>
        <dbReference type="ARBA" id="ARBA00022807"/>
    </source>
</evidence>
<name>A0A023GPA5_AMBTT</name>
<dbReference type="GO" id="GO:0004197">
    <property type="term" value="F:cysteine-type endopeptidase activity"/>
    <property type="evidence" value="ECO:0007669"/>
    <property type="project" value="UniProtKB-EC"/>
</dbReference>
<reference evidence="11" key="1">
    <citation type="submission" date="2014-03" db="EMBL/GenBank/DDBJ databases">
        <title>The sialotranscriptome of Amblyomma triste, Amblyomma parvum and Amblyomma cajennense ticks, uncovered by 454-based RNA-seq.</title>
        <authorList>
            <person name="Garcia G.R."/>
            <person name="Gardinassi L.G."/>
            <person name="Ribeiro J.M."/>
            <person name="Anatriello E."/>
            <person name="Ferreira B.R."/>
            <person name="Moreira H.N."/>
            <person name="Mafra C."/>
            <person name="Olegario M.M."/>
            <person name="Szabo P.J."/>
            <person name="Miranda-Santos I.K."/>
            <person name="Maruyama S.R."/>
        </authorList>
    </citation>
    <scope>NUCLEOTIDE SEQUENCE</scope>
    <source>
        <strain evidence="11">Mato Grasso do Sul</strain>
        <tissue evidence="11">Salivary glands</tissue>
    </source>
</reference>